<feature type="non-terminal residue" evidence="2">
    <location>
        <position position="168"/>
    </location>
</feature>
<protein>
    <submittedName>
        <fullName evidence="2">2-succinyl-5-enolpyruvyl-6-hydroxy-3-cyclohexene-1-carboxylic-acid synthase</fullName>
    </submittedName>
</protein>
<dbReference type="Gene3D" id="3.40.50.970">
    <property type="match status" value="1"/>
</dbReference>
<dbReference type="Proteomes" id="UP000436429">
    <property type="component" value="Unassembled WGS sequence"/>
</dbReference>
<dbReference type="CDD" id="cd07037">
    <property type="entry name" value="TPP_PYR_MenD"/>
    <property type="match status" value="1"/>
</dbReference>
<comment type="caution">
    <text evidence="2">The sequence shown here is derived from an EMBL/GenBank/DDBJ whole genome shotgun (WGS) entry which is preliminary data.</text>
</comment>
<dbReference type="EMBL" id="WPOM01000024">
    <property type="protein sequence ID" value="MVN33752.1"/>
    <property type="molecule type" value="Genomic_DNA"/>
</dbReference>
<dbReference type="GO" id="GO:0030976">
    <property type="term" value="F:thiamine pyrophosphate binding"/>
    <property type="evidence" value="ECO:0007669"/>
    <property type="project" value="InterPro"/>
</dbReference>
<evidence type="ECO:0000313" key="2">
    <source>
        <dbReference type="EMBL" id="MVN33752.1"/>
    </source>
</evidence>
<reference evidence="2 3" key="1">
    <citation type="submission" date="2019-11" db="EMBL/GenBank/DDBJ databases">
        <title>Whole genome shotgun sequencing (WGS) data from Adlercreutzia equolifaciens ResAG-91, Eggerthella lenta MRI-F36, MRI-F37, MRI-F40, ResAG-49, ResAG-88, ResAG-121, ResAG-145, and Gordonibacter sp. ResAG-5, ResAG-26, ResAG-43, ResAG-50, ResAG-59.</title>
        <authorList>
            <person name="Stoll D.A."/>
            <person name="Danylec N."/>
            <person name="Franz C.M.A.P."/>
            <person name="Huch M."/>
        </authorList>
    </citation>
    <scope>NUCLEOTIDE SEQUENCE [LARGE SCALE GENOMIC DNA]</scope>
    <source>
        <strain evidence="2 3">ResAG-88</strain>
    </source>
</reference>
<name>A0A844RPY7_EGGLN</name>
<dbReference type="SUPFAM" id="SSF52518">
    <property type="entry name" value="Thiamin diphosphate-binding fold (THDP-binding)"/>
    <property type="match status" value="1"/>
</dbReference>
<feature type="domain" description="Thiamine pyrophosphate enzyme N-terminal TPP-binding" evidence="1">
    <location>
        <begin position="14"/>
        <end position="129"/>
    </location>
</feature>
<organism evidence="2 3">
    <name type="scientific">Eggerthella lenta</name>
    <name type="common">Eubacterium lentum</name>
    <dbReference type="NCBI Taxonomy" id="84112"/>
    <lineage>
        <taxon>Bacteria</taxon>
        <taxon>Bacillati</taxon>
        <taxon>Actinomycetota</taxon>
        <taxon>Coriobacteriia</taxon>
        <taxon>Eggerthellales</taxon>
        <taxon>Eggerthellaceae</taxon>
        <taxon>Eggerthella</taxon>
    </lineage>
</organism>
<gene>
    <name evidence="2" type="ORF">GO726_11360</name>
</gene>
<accession>A0A844RPY7</accession>
<dbReference type="AlphaFoldDB" id="A0A844RPY7"/>
<dbReference type="Pfam" id="PF02776">
    <property type="entry name" value="TPP_enzyme_N"/>
    <property type="match status" value="1"/>
</dbReference>
<dbReference type="PANTHER" id="PTHR42916:SF1">
    <property type="entry name" value="PROTEIN PHYLLO, CHLOROPLASTIC"/>
    <property type="match status" value="1"/>
</dbReference>
<dbReference type="GO" id="GO:0000287">
    <property type="term" value="F:magnesium ion binding"/>
    <property type="evidence" value="ECO:0007669"/>
    <property type="project" value="UniProtKB-ARBA"/>
</dbReference>
<proteinExistence type="predicted"/>
<dbReference type="InterPro" id="IPR029061">
    <property type="entry name" value="THDP-binding"/>
</dbReference>
<dbReference type="PANTHER" id="PTHR42916">
    <property type="entry name" value="2-SUCCINYL-5-ENOLPYRUVYL-6-HYDROXY-3-CYCLOHEXENE-1-CARBOXYLATE SYNTHASE"/>
    <property type="match status" value="1"/>
</dbReference>
<dbReference type="InterPro" id="IPR012001">
    <property type="entry name" value="Thiamin_PyroP_enz_TPP-bd_dom"/>
</dbReference>
<sequence>MRADPTASALFLGAFFDELERWGVHDVVVSPGSRSTPLAMTAYELSRRFPDRLRLFVDVDERGAAFFALGLAKASGQPAAVICTSGTAVANYYPAVLEAESSRVPLIVLTGDRPARLQGLGAPQTCDQLNAYGSHVRAFRNMPEPAADAAAIAFARQAAREARIAAGG</sequence>
<evidence type="ECO:0000259" key="1">
    <source>
        <dbReference type="Pfam" id="PF02776"/>
    </source>
</evidence>
<dbReference type="RefSeq" id="WP_269749832.1">
    <property type="nucleotide sequence ID" value="NZ_WPOM01000024.1"/>
</dbReference>
<evidence type="ECO:0000313" key="3">
    <source>
        <dbReference type="Proteomes" id="UP000436429"/>
    </source>
</evidence>